<name>A0AAD5M954_PYTIN</name>
<dbReference type="SUPFAM" id="SSF57850">
    <property type="entry name" value="RING/U-box"/>
    <property type="match status" value="1"/>
</dbReference>
<gene>
    <name evidence="6" type="ORF">P43SY_002237</name>
</gene>
<keyword evidence="7" id="KW-1185">Reference proteome</keyword>
<dbReference type="PROSITE" id="PS00518">
    <property type="entry name" value="ZF_RING_1"/>
    <property type="match status" value="1"/>
</dbReference>
<evidence type="ECO:0000256" key="2">
    <source>
        <dbReference type="ARBA" id="ARBA00022771"/>
    </source>
</evidence>
<keyword evidence="2 4" id="KW-0863">Zinc-finger</keyword>
<evidence type="ECO:0000256" key="4">
    <source>
        <dbReference type="PROSITE-ProRule" id="PRU00175"/>
    </source>
</evidence>
<organism evidence="6 7">
    <name type="scientific">Pythium insidiosum</name>
    <name type="common">Pythiosis disease agent</name>
    <dbReference type="NCBI Taxonomy" id="114742"/>
    <lineage>
        <taxon>Eukaryota</taxon>
        <taxon>Sar</taxon>
        <taxon>Stramenopiles</taxon>
        <taxon>Oomycota</taxon>
        <taxon>Peronosporomycetes</taxon>
        <taxon>Pythiales</taxon>
        <taxon>Pythiaceae</taxon>
        <taxon>Pythium</taxon>
    </lineage>
</organism>
<feature type="domain" description="RING-type" evidence="5">
    <location>
        <begin position="3"/>
        <end position="44"/>
    </location>
</feature>
<protein>
    <recommendedName>
        <fullName evidence="5">RING-type domain-containing protein</fullName>
    </recommendedName>
</protein>
<dbReference type="InterPro" id="IPR013083">
    <property type="entry name" value="Znf_RING/FYVE/PHD"/>
</dbReference>
<dbReference type="GO" id="GO:0008270">
    <property type="term" value="F:zinc ion binding"/>
    <property type="evidence" value="ECO:0007669"/>
    <property type="project" value="UniProtKB-KW"/>
</dbReference>
<evidence type="ECO:0000256" key="1">
    <source>
        <dbReference type="ARBA" id="ARBA00022723"/>
    </source>
</evidence>
<sequence>MLCVLCDRPLATQPERCLTDCAHEFCLACVCRELTERRNACPICGARVRTVHQLQPEGDASTAAAAPAPASIRFNNAVYVLHVSIWSVEDPARKLAELFDLEQARLIHKGKMLKKGYVWPANGAML</sequence>
<keyword evidence="3" id="KW-0862">Zinc</keyword>
<dbReference type="AlphaFoldDB" id="A0AAD5M954"/>
<evidence type="ECO:0000256" key="3">
    <source>
        <dbReference type="ARBA" id="ARBA00022833"/>
    </source>
</evidence>
<dbReference type="PROSITE" id="PS50089">
    <property type="entry name" value="ZF_RING_2"/>
    <property type="match status" value="1"/>
</dbReference>
<evidence type="ECO:0000259" key="5">
    <source>
        <dbReference type="PROSITE" id="PS50089"/>
    </source>
</evidence>
<evidence type="ECO:0000313" key="6">
    <source>
        <dbReference type="EMBL" id="KAJ0409103.1"/>
    </source>
</evidence>
<dbReference type="Proteomes" id="UP001209570">
    <property type="component" value="Unassembled WGS sequence"/>
</dbReference>
<dbReference type="InterPro" id="IPR001841">
    <property type="entry name" value="Znf_RING"/>
</dbReference>
<dbReference type="Gene3D" id="3.30.40.10">
    <property type="entry name" value="Zinc/RING finger domain, C3HC4 (zinc finger)"/>
    <property type="match status" value="1"/>
</dbReference>
<dbReference type="InterPro" id="IPR017907">
    <property type="entry name" value="Znf_RING_CS"/>
</dbReference>
<proteinExistence type="predicted"/>
<dbReference type="EMBL" id="JAKCXM010000006">
    <property type="protein sequence ID" value="KAJ0409103.1"/>
    <property type="molecule type" value="Genomic_DNA"/>
</dbReference>
<comment type="caution">
    <text evidence="6">The sequence shown here is derived from an EMBL/GenBank/DDBJ whole genome shotgun (WGS) entry which is preliminary data.</text>
</comment>
<keyword evidence="1" id="KW-0479">Metal-binding</keyword>
<reference evidence="6" key="1">
    <citation type="submission" date="2021-12" db="EMBL/GenBank/DDBJ databases">
        <title>Prjna785345.</title>
        <authorList>
            <person name="Rujirawat T."/>
            <person name="Krajaejun T."/>
        </authorList>
    </citation>
    <scope>NUCLEOTIDE SEQUENCE</scope>
    <source>
        <strain evidence="6">Pi057C3</strain>
    </source>
</reference>
<evidence type="ECO:0000313" key="7">
    <source>
        <dbReference type="Proteomes" id="UP001209570"/>
    </source>
</evidence>
<accession>A0AAD5M954</accession>